<sequence>MMQRETIQHRVHIVECNYHGQACDAACCVVDEYVVWRQKTTKPPASETRLAQKGPNNDGTPPTEEGTVVDNLANSVAELKTQLLEETDTIKESIQSCNGYSVINAHVPEKIPHNPDSLKAADKETIMTEKSGASYVHSITDTGDFIPFEDSDQPLKHNQDHAAAELKPRQQINSSKVLPREKHEISRAQNKPSTWTRLDKANTTQKVGQPDFSGACKRNFSAIDDHPELPCNKKQGGSTRASEQGGLKAEAAEADLVTRRRRDKQSPTAMKERDERRR</sequence>
<evidence type="ECO:0000313" key="2">
    <source>
        <dbReference type="EMBL" id="KAL0007176.1"/>
    </source>
</evidence>
<feature type="region of interest" description="Disordered" evidence="1">
    <location>
        <begin position="167"/>
        <end position="278"/>
    </location>
</feature>
<comment type="caution">
    <text evidence="2">The sequence shown here is derived from an EMBL/GenBank/DDBJ whole genome shotgun (WGS) entry which is preliminary data.</text>
</comment>
<feature type="compositionally biased region" description="Polar residues" evidence="1">
    <location>
        <begin position="187"/>
        <end position="207"/>
    </location>
</feature>
<evidence type="ECO:0000313" key="3">
    <source>
        <dbReference type="Proteomes" id="UP001459277"/>
    </source>
</evidence>
<protein>
    <submittedName>
        <fullName evidence="2">Uncharacterized protein</fullName>
    </submittedName>
</protein>
<reference evidence="2 3" key="1">
    <citation type="submission" date="2024-01" db="EMBL/GenBank/DDBJ databases">
        <title>A telomere-to-telomere, gap-free genome of sweet tea (Lithocarpus litseifolius).</title>
        <authorList>
            <person name="Zhou J."/>
        </authorList>
    </citation>
    <scope>NUCLEOTIDE SEQUENCE [LARGE SCALE GENOMIC DNA]</scope>
    <source>
        <strain evidence="2">Zhou-2022a</strain>
        <tissue evidence="2">Leaf</tissue>
    </source>
</reference>
<proteinExistence type="predicted"/>
<evidence type="ECO:0000256" key="1">
    <source>
        <dbReference type="SAM" id="MobiDB-lite"/>
    </source>
</evidence>
<organism evidence="2 3">
    <name type="scientific">Lithocarpus litseifolius</name>
    <dbReference type="NCBI Taxonomy" id="425828"/>
    <lineage>
        <taxon>Eukaryota</taxon>
        <taxon>Viridiplantae</taxon>
        <taxon>Streptophyta</taxon>
        <taxon>Embryophyta</taxon>
        <taxon>Tracheophyta</taxon>
        <taxon>Spermatophyta</taxon>
        <taxon>Magnoliopsida</taxon>
        <taxon>eudicotyledons</taxon>
        <taxon>Gunneridae</taxon>
        <taxon>Pentapetalae</taxon>
        <taxon>rosids</taxon>
        <taxon>fabids</taxon>
        <taxon>Fagales</taxon>
        <taxon>Fagaceae</taxon>
        <taxon>Lithocarpus</taxon>
    </lineage>
</organism>
<keyword evidence="3" id="KW-1185">Reference proteome</keyword>
<name>A0AAW2DEX3_9ROSI</name>
<dbReference type="Proteomes" id="UP001459277">
    <property type="component" value="Unassembled WGS sequence"/>
</dbReference>
<accession>A0AAW2DEX3</accession>
<dbReference type="AlphaFoldDB" id="A0AAW2DEX3"/>
<dbReference type="EMBL" id="JAZDWU010000003">
    <property type="protein sequence ID" value="KAL0007176.1"/>
    <property type="molecule type" value="Genomic_DNA"/>
</dbReference>
<gene>
    <name evidence="2" type="ORF">SO802_008678</name>
</gene>
<feature type="region of interest" description="Disordered" evidence="1">
    <location>
        <begin position="40"/>
        <end position="67"/>
    </location>
</feature>